<dbReference type="EMBL" id="BAABHM010000035">
    <property type="protein sequence ID" value="GAA4723144.1"/>
    <property type="molecule type" value="Genomic_DNA"/>
</dbReference>
<proteinExistence type="predicted"/>
<evidence type="ECO:0000256" key="1">
    <source>
        <dbReference type="SAM" id="MobiDB-lite"/>
    </source>
</evidence>
<comment type="caution">
    <text evidence="2">The sequence shown here is derived from an EMBL/GenBank/DDBJ whole genome shotgun (WGS) entry which is preliminary data.</text>
</comment>
<accession>A0ABP8Y909</accession>
<keyword evidence="3" id="KW-1185">Reference proteome</keyword>
<protein>
    <submittedName>
        <fullName evidence="2">Uncharacterized protein</fullName>
    </submittedName>
</protein>
<gene>
    <name evidence="2" type="ORF">GCM10023198_54990</name>
</gene>
<reference evidence="3" key="1">
    <citation type="journal article" date="2019" name="Int. J. Syst. Evol. Microbiol.">
        <title>The Global Catalogue of Microorganisms (GCM) 10K type strain sequencing project: providing services to taxonomists for standard genome sequencing and annotation.</title>
        <authorList>
            <consortium name="The Broad Institute Genomics Platform"/>
            <consortium name="The Broad Institute Genome Sequencing Center for Infectious Disease"/>
            <person name="Wu L."/>
            <person name="Ma J."/>
        </authorList>
    </citation>
    <scope>NUCLEOTIDE SEQUENCE [LARGE SCALE GENOMIC DNA]</scope>
    <source>
        <strain evidence="3">JCM 17975</strain>
    </source>
</reference>
<sequence>MGEELNTIALTKPEPGLSGSDEPPGDRPVRLPGLGAVDLPPLDSDEPPLADLAGARGRRRWTFGAAIVTGVVVAVALWSASVRADETSHLVTLNSQIDTQVSTTSARSHDLVAVLDTAERVYEHSNGQVADPATRDVLAEALADARTAAAQRVTDAPPSSVTQARTLLAQAAHIENSLDWATEDLRVAVDMVQQSQGAQRVLDTRDPVGDRTVLTSNAGS</sequence>
<evidence type="ECO:0000313" key="2">
    <source>
        <dbReference type="EMBL" id="GAA4723144.1"/>
    </source>
</evidence>
<name>A0ABP8Y909_9MICO</name>
<organism evidence="2 3">
    <name type="scientific">Promicromonospora umidemergens</name>
    <dbReference type="NCBI Taxonomy" id="629679"/>
    <lineage>
        <taxon>Bacteria</taxon>
        <taxon>Bacillati</taxon>
        <taxon>Actinomycetota</taxon>
        <taxon>Actinomycetes</taxon>
        <taxon>Micrococcales</taxon>
        <taxon>Promicromonosporaceae</taxon>
        <taxon>Promicromonospora</taxon>
    </lineage>
</organism>
<dbReference type="Proteomes" id="UP001500843">
    <property type="component" value="Unassembled WGS sequence"/>
</dbReference>
<feature type="region of interest" description="Disordered" evidence="1">
    <location>
        <begin position="1"/>
        <end position="45"/>
    </location>
</feature>
<evidence type="ECO:0000313" key="3">
    <source>
        <dbReference type="Proteomes" id="UP001500843"/>
    </source>
</evidence>